<evidence type="ECO:0000313" key="3">
    <source>
        <dbReference type="EMBL" id="PPI86539.1"/>
    </source>
</evidence>
<evidence type="ECO:0000313" key="4">
    <source>
        <dbReference type="Proteomes" id="UP000296144"/>
    </source>
</evidence>
<dbReference type="GO" id="GO:0016887">
    <property type="term" value="F:ATP hydrolysis activity"/>
    <property type="evidence" value="ECO:0007669"/>
    <property type="project" value="InterPro"/>
</dbReference>
<protein>
    <submittedName>
        <fullName evidence="3">Cell division protein ZapE</fullName>
    </submittedName>
</protein>
<dbReference type="OrthoDB" id="9774491at2"/>
<dbReference type="SUPFAM" id="SSF52540">
    <property type="entry name" value="P-loop containing nucleoside triphosphate hydrolases"/>
    <property type="match status" value="1"/>
</dbReference>
<dbReference type="PANTHER" id="PTHR12169">
    <property type="entry name" value="ATPASE N2B"/>
    <property type="match status" value="1"/>
</dbReference>
<dbReference type="GO" id="GO:0005737">
    <property type="term" value="C:cytoplasm"/>
    <property type="evidence" value="ECO:0007669"/>
    <property type="project" value="TreeGrafter"/>
</dbReference>
<accession>A0A2P5SW19</accession>
<reference evidence="3 4" key="1">
    <citation type="journal article" date="2018" name="Genome Biol. Evol.">
        <title>Cladogenesis and Genomic Streamlining in Extracellular Endosymbionts of Tropical Stink Bugs.</title>
        <authorList>
            <person name="Otero-Bravo A."/>
            <person name="Goffredi S."/>
            <person name="Sabree Z.L."/>
        </authorList>
    </citation>
    <scope>NUCLEOTIDE SEQUENCE [LARGE SCALE GENOMIC DNA]</scope>
    <source>
        <strain evidence="3 4">SoEL</strain>
    </source>
</reference>
<dbReference type="Gene3D" id="3.40.50.300">
    <property type="entry name" value="P-loop containing nucleotide triphosphate hydrolases"/>
    <property type="match status" value="1"/>
</dbReference>
<dbReference type="EMBL" id="PDKU01000002">
    <property type="protein sequence ID" value="PPI86539.1"/>
    <property type="molecule type" value="Genomic_DNA"/>
</dbReference>
<comment type="caution">
    <text evidence="3">The sequence shown here is derived from an EMBL/GenBank/DDBJ whole genome shotgun (WGS) entry which is preliminary data.</text>
</comment>
<dbReference type="PANTHER" id="PTHR12169:SF6">
    <property type="entry name" value="AFG1-LIKE ATPASE"/>
    <property type="match status" value="1"/>
</dbReference>
<dbReference type="NCBIfam" id="NF040713">
    <property type="entry name" value="ZapE"/>
    <property type="match status" value="1"/>
</dbReference>
<dbReference type="Pfam" id="PF03969">
    <property type="entry name" value="AFG1_ATPase"/>
    <property type="match status" value="1"/>
</dbReference>
<keyword evidence="3" id="KW-0131">Cell cycle</keyword>
<dbReference type="AlphaFoldDB" id="A0A2P5SW19"/>
<dbReference type="GO" id="GO:0005524">
    <property type="term" value="F:ATP binding"/>
    <property type="evidence" value="ECO:0007669"/>
    <property type="project" value="UniProtKB-KW"/>
</dbReference>
<organism evidence="3 4">
    <name type="scientific">Candidatus Pantoea edessiphila</name>
    <dbReference type="NCBI Taxonomy" id="2044610"/>
    <lineage>
        <taxon>Bacteria</taxon>
        <taxon>Pseudomonadati</taxon>
        <taxon>Pseudomonadota</taxon>
        <taxon>Gammaproteobacteria</taxon>
        <taxon>Enterobacterales</taxon>
        <taxon>Erwiniaceae</taxon>
        <taxon>Pantoea</taxon>
    </lineage>
</organism>
<keyword evidence="1" id="KW-0547">Nucleotide-binding</keyword>
<gene>
    <name evidence="3" type="ORF">CRV10_01680</name>
</gene>
<sequence length="379" mass="44607">MQNSSFTMIYKNKILQNNLIFDKTQYKAVTILNVVYKNLLTNQNMQFLSFKNLARILLKFIQNYINKEKSVTKGVYLWGDPGCGKTWLINLFFTTIAGNRKLRFHFYEFILYIQENMQRLQGNNDPLLIIAYQLKLKTDILFLDEFYISDITNAILISTLFIEIFKHNIILIITSNINPDALFQKFLNNDLFSNTIKKIRSNCHIVNINSGIDYRTQNYQSICLWKYPLNKETNNYMNTMFHTLSGTIFKQKSILRINHRNIIVLGSNNGVLSIDFDSICGEGRDQHDYVKLSSCFHSILVHNIPIMMNNNENKAKRFLLLVDELYEHNIKLIVSAETDKFSIYQGTELKFEYKRCLSRLQEMNSEKYFKLPNVLFCKK</sequence>
<keyword evidence="4" id="KW-1185">Reference proteome</keyword>
<dbReference type="GO" id="GO:0051301">
    <property type="term" value="P:cell division"/>
    <property type="evidence" value="ECO:0007669"/>
    <property type="project" value="UniProtKB-KW"/>
</dbReference>
<name>A0A2P5SW19_9GAMM</name>
<dbReference type="Proteomes" id="UP000296144">
    <property type="component" value="Unassembled WGS sequence"/>
</dbReference>
<dbReference type="RefSeq" id="WP_136130113.1">
    <property type="nucleotide sequence ID" value="NZ_PDKU01000002.1"/>
</dbReference>
<dbReference type="InterPro" id="IPR005654">
    <property type="entry name" value="ATPase_AFG1-like"/>
</dbReference>
<proteinExistence type="predicted"/>
<dbReference type="InterPro" id="IPR027417">
    <property type="entry name" value="P-loop_NTPase"/>
</dbReference>
<keyword evidence="2" id="KW-0067">ATP-binding</keyword>
<evidence type="ECO:0000256" key="1">
    <source>
        <dbReference type="ARBA" id="ARBA00022741"/>
    </source>
</evidence>
<evidence type="ECO:0000256" key="2">
    <source>
        <dbReference type="ARBA" id="ARBA00022840"/>
    </source>
</evidence>
<keyword evidence="3" id="KW-0132">Cell division</keyword>
<dbReference type="GO" id="GO:0032153">
    <property type="term" value="C:cell division site"/>
    <property type="evidence" value="ECO:0007669"/>
    <property type="project" value="TreeGrafter"/>
</dbReference>